<dbReference type="RefSeq" id="WP_089764761.1">
    <property type="nucleotide sequence ID" value="NZ_FNPB01000001.1"/>
</dbReference>
<name>A0A1H3DF24_9EURY</name>
<feature type="compositionally biased region" description="Gly residues" evidence="1">
    <location>
        <begin position="66"/>
        <end position="75"/>
    </location>
</feature>
<feature type="compositionally biased region" description="Low complexity" evidence="1">
    <location>
        <begin position="76"/>
        <end position="92"/>
    </location>
</feature>
<protein>
    <submittedName>
        <fullName evidence="2">Uncharacterized protein</fullName>
    </submittedName>
</protein>
<dbReference type="AlphaFoldDB" id="A0A1H3DF24"/>
<proteinExistence type="predicted"/>
<gene>
    <name evidence="2" type="ORF">SAMN04487946_101499</name>
</gene>
<evidence type="ECO:0000313" key="3">
    <source>
        <dbReference type="Proteomes" id="UP000199170"/>
    </source>
</evidence>
<dbReference type="Proteomes" id="UP000199170">
    <property type="component" value="Unassembled WGS sequence"/>
</dbReference>
<dbReference type="EMBL" id="FNPB01000001">
    <property type="protein sequence ID" value="SDX64294.1"/>
    <property type="molecule type" value="Genomic_DNA"/>
</dbReference>
<dbReference type="OrthoDB" id="385867at2157"/>
<evidence type="ECO:0000313" key="2">
    <source>
        <dbReference type="EMBL" id="SDX64294.1"/>
    </source>
</evidence>
<accession>A0A1H3DF24</accession>
<dbReference type="STRING" id="660517.SAMN04487946_101499"/>
<reference evidence="3" key="1">
    <citation type="submission" date="2016-10" db="EMBL/GenBank/DDBJ databases">
        <authorList>
            <person name="Varghese N."/>
            <person name="Submissions S."/>
        </authorList>
    </citation>
    <scope>NUCLEOTIDE SEQUENCE [LARGE SCALE GENOMIC DNA]</scope>
    <source>
        <strain evidence="3">CGMCC 1.10118</strain>
    </source>
</reference>
<organism evidence="2 3">
    <name type="scientific">Halobellus clavatus</name>
    <dbReference type="NCBI Taxonomy" id="660517"/>
    <lineage>
        <taxon>Archaea</taxon>
        <taxon>Methanobacteriati</taxon>
        <taxon>Methanobacteriota</taxon>
        <taxon>Stenosarchaea group</taxon>
        <taxon>Halobacteria</taxon>
        <taxon>Halobacteriales</taxon>
        <taxon>Haloferacaceae</taxon>
        <taxon>Halobellus</taxon>
    </lineage>
</organism>
<feature type="region of interest" description="Disordered" evidence="1">
    <location>
        <begin position="1"/>
        <end position="99"/>
    </location>
</feature>
<feature type="compositionally biased region" description="Basic and acidic residues" evidence="1">
    <location>
        <begin position="10"/>
        <end position="24"/>
    </location>
</feature>
<evidence type="ECO:0000256" key="1">
    <source>
        <dbReference type="SAM" id="MobiDB-lite"/>
    </source>
</evidence>
<sequence>MNTRNGTDGSSRDPSDDPVVDAKNDYWGAPAGPEEAAFNQDADGDEQSDVVGTVDFEPFLRNPPGAKGGANGNSGGSENRNGNANGTSNGNGNNSGTGT</sequence>
<keyword evidence="3" id="KW-1185">Reference proteome</keyword>